<dbReference type="EMBL" id="CP101989">
    <property type="protein sequence ID" value="UUI64108.1"/>
    <property type="molecule type" value="Genomic_DNA"/>
</dbReference>
<keyword evidence="3" id="KW-1185">Reference proteome</keyword>
<proteinExistence type="predicted"/>
<dbReference type="Proteomes" id="UP001317322">
    <property type="component" value="Chromosome"/>
</dbReference>
<evidence type="ECO:0000313" key="2">
    <source>
        <dbReference type="EMBL" id="UUI64108.1"/>
    </source>
</evidence>
<evidence type="ECO:0008006" key="4">
    <source>
        <dbReference type="Google" id="ProtNLM"/>
    </source>
</evidence>
<keyword evidence="1" id="KW-0812">Transmembrane</keyword>
<sequence length="74" mass="8026">MTRMFVNTKVRLQNAVEARLAGQDREAGQGMLEYVGILVIAAVLIVAVMGALDIIDVEGIVGDRAQEIQDSLNR</sequence>
<feature type="transmembrane region" description="Helical" evidence="1">
    <location>
        <begin position="34"/>
        <end position="55"/>
    </location>
</feature>
<reference evidence="2 3" key="1">
    <citation type="submission" date="2022-07" db="EMBL/GenBank/DDBJ databases">
        <title>Novel species in genus cellulomonas.</title>
        <authorList>
            <person name="Ye L."/>
        </authorList>
    </citation>
    <scope>NUCLEOTIDE SEQUENCE [LARGE SCALE GENOMIC DNA]</scope>
    <source>
        <strain evidence="3">zg-Y908</strain>
    </source>
</reference>
<gene>
    <name evidence="2" type="ORF">NP075_13345</name>
</gene>
<name>A0ABY5K1Z5_9CELL</name>
<keyword evidence="1" id="KW-0472">Membrane</keyword>
<evidence type="ECO:0000313" key="3">
    <source>
        <dbReference type="Proteomes" id="UP001317322"/>
    </source>
</evidence>
<protein>
    <recommendedName>
        <fullName evidence="4">Flp family type IVb pilin</fullName>
    </recommendedName>
</protein>
<accession>A0ABY5K1Z5</accession>
<evidence type="ECO:0000256" key="1">
    <source>
        <dbReference type="SAM" id="Phobius"/>
    </source>
</evidence>
<dbReference type="RefSeq" id="WP_227565666.1">
    <property type="nucleotide sequence ID" value="NZ_CP101989.1"/>
</dbReference>
<organism evidence="2 3">
    <name type="scientific">Cellulomonas wangsupingiae</name>
    <dbReference type="NCBI Taxonomy" id="2968085"/>
    <lineage>
        <taxon>Bacteria</taxon>
        <taxon>Bacillati</taxon>
        <taxon>Actinomycetota</taxon>
        <taxon>Actinomycetes</taxon>
        <taxon>Micrococcales</taxon>
        <taxon>Cellulomonadaceae</taxon>
        <taxon>Cellulomonas</taxon>
    </lineage>
</organism>
<keyword evidence="1" id="KW-1133">Transmembrane helix</keyword>